<reference evidence="2" key="1">
    <citation type="submission" date="2023-03" db="EMBL/GenBank/DDBJ databases">
        <title>Massive genome expansion in bonnet fungi (Mycena s.s.) driven by repeated elements and novel gene families across ecological guilds.</title>
        <authorList>
            <consortium name="Lawrence Berkeley National Laboratory"/>
            <person name="Harder C.B."/>
            <person name="Miyauchi S."/>
            <person name="Viragh M."/>
            <person name="Kuo A."/>
            <person name="Thoen E."/>
            <person name="Andreopoulos B."/>
            <person name="Lu D."/>
            <person name="Skrede I."/>
            <person name="Drula E."/>
            <person name="Henrissat B."/>
            <person name="Morin E."/>
            <person name="Kohler A."/>
            <person name="Barry K."/>
            <person name="LaButti K."/>
            <person name="Morin E."/>
            <person name="Salamov A."/>
            <person name="Lipzen A."/>
            <person name="Mereny Z."/>
            <person name="Hegedus B."/>
            <person name="Baldrian P."/>
            <person name="Stursova M."/>
            <person name="Weitz H."/>
            <person name="Taylor A."/>
            <person name="Grigoriev I.V."/>
            <person name="Nagy L.G."/>
            <person name="Martin F."/>
            <person name="Kauserud H."/>
        </authorList>
    </citation>
    <scope>NUCLEOTIDE SEQUENCE</scope>
    <source>
        <strain evidence="2">CBHHK002</strain>
    </source>
</reference>
<proteinExistence type="predicted"/>
<dbReference type="Gene3D" id="3.40.50.1820">
    <property type="entry name" value="alpha/beta hydrolase"/>
    <property type="match status" value="1"/>
</dbReference>
<sequence>MGGATSCLSGRSSSTLDLPDPRALTHSRNKAQWPARCCKEDDGGNRLPHPGRIQINKNLHQRMLGDEVTAGQEAIRAVHKDLINTTTAIRYNLHFMRDLKTKAYQAVQDTIVATRLVEGFRNPYANAAYLKDHVGFPLQFFTRVTVQMRAQLACCKGTFPLLRVHSTDWGSSVANSLYSSFNTTVRAAHFAFLPFFPPAAQDIAENITLSDIQKVTEQLNIDWNTTGNGYDIEQTTKPNDIGLALYDSPQAAGQLVWIGGKFKLCEYPFSKFARSSRLNRV</sequence>
<accession>A0AAD7A5D3</accession>
<feature type="compositionally biased region" description="Polar residues" evidence="1">
    <location>
        <begin position="1"/>
        <end position="16"/>
    </location>
</feature>
<dbReference type="Proteomes" id="UP001218218">
    <property type="component" value="Unassembled WGS sequence"/>
</dbReference>
<evidence type="ECO:0000313" key="2">
    <source>
        <dbReference type="EMBL" id="KAJ7349875.1"/>
    </source>
</evidence>
<keyword evidence="3" id="KW-1185">Reference proteome</keyword>
<comment type="caution">
    <text evidence="2">The sequence shown here is derived from an EMBL/GenBank/DDBJ whole genome shotgun (WGS) entry which is preliminary data.</text>
</comment>
<feature type="region of interest" description="Disordered" evidence="1">
    <location>
        <begin position="1"/>
        <end position="32"/>
    </location>
</feature>
<dbReference type="InterPro" id="IPR029058">
    <property type="entry name" value="AB_hydrolase_fold"/>
</dbReference>
<evidence type="ECO:0000256" key="1">
    <source>
        <dbReference type="SAM" id="MobiDB-lite"/>
    </source>
</evidence>
<name>A0AAD7A5D3_9AGAR</name>
<evidence type="ECO:0000313" key="3">
    <source>
        <dbReference type="Proteomes" id="UP001218218"/>
    </source>
</evidence>
<gene>
    <name evidence="2" type="ORF">DFH08DRAFT_997267</name>
</gene>
<organism evidence="2 3">
    <name type="scientific">Mycena albidolilacea</name>
    <dbReference type="NCBI Taxonomy" id="1033008"/>
    <lineage>
        <taxon>Eukaryota</taxon>
        <taxon>Fungi</taxon>
        <taxon>Dikarya</taxon>
        <taxon>Basidiomycota</taxon>
        <taxon>Agaricomycotina</taxon>
        <taxon>Agaricomycetes</taxon>
        <taxon>Agaricomycetidae</taxon>
        <taxon>Agaricales</taxon>
        <taxon>Marasmiineae</taxon>
        <taxon>Mycenaceae</taxon>
        <taxon>Mycena</taxon>
    </lineage>
</organism>
<dbReference type="AlphaFoldDB" id="A0AAD7A5D3"/>
<protein>
    <submittedName>
        <fullName evidence="2">Uncharacterized protein</fullName>
    </submittedName>
</protein>
<dbReference type="EMBL" id="JARIHO010000015">
    <property type="protein sequence ID" value="KAJ7349875.1"/>
    <property type="molecule type" value="Genomic_DNA"/>
</dbReference>